<reference evidence="2" key="2">
    <citation type="submission" date="2023-05" db="EMBL/GenBank/DDBJ databases">
        <authorList>
            <consortium name="Lawrence Berkeley National Laboratory"/>
            <person name="Steindorff A."/>
            <person name="Hensen N."/>
            <person name="Bonometti L."/>
            <person name="Westerberg I."/>
            <person name="Brannstrom I.O."/>
            <person name="Guillou S."/>
            <person name="Cros-Aarteil S."/>
            <person name="Calhoun S."/>
            <person name="Haridas S."/>
            <person name="Kuo A."/>
            <person name="Mondo S."/>
            <person name="Pangilinan J."/>
            <person name="Riley R."/>
            <person name="Labutti K."/>
            <person name="Andreopoulos B."/>
            <person name="Lipzen A."/>
            <person name="Chen C."/>
            <person name="Yanf M."/>
            <person name="Daum C."/>
            <person name="Ng V."/>
            <person name="Clum A."/>
            <person name="Ohm R."/>
            <person name="Martin F."/>
            <person name="Silar P."/>
            <person name="Natvig D."/>
            <person name="Lalanne C."/>
            <person name="Gautier V."/>
            <person name="Ament-Velasquez S.L."/>
            <person name="Kruys A."/>
            <person name="Hutchinson M.I."/>
            <person name="Powell A.J."/>
            <person name="Barry K."/>
            <person name="Miller A.N."/>
            <person name="Grigoriev I.V."/>
            <person name="Debuchy R."/>
            <person name="Gladieux P."/>
            <person name="Thoren M.H."/>
            <person name="Johannesson H."/>
        </authorList>
    </citation>
    <scope>NUCLEOTIDE SEQUENCE</scope>
    <source>
        <strain evidence="2">CBS 141.50</strain>
    </source>
</reference>
<accession>A0AAN6V1P6</accession>
<evidence type="ECO:0000256" key="1">
    <source>
        <dbReference type="SAM" id="MobiDB-lite"/>
    </source>
</evidence>
<dbReference type="EMBL" id="MU853593">
    <property type="protein sequence ID" value="KAK4142796.1"/>
    <property type="molecule type" value="Genomic_DNA"/>
</dbReference>
<gene>
    <name evidence="2" type="ORF">C8A04DRAFT_29564</name>
</gene>
<dbReference type="RefSeq" id="XP_062636167.1">
    <property type="nucleotide sequence ID" value="XM_062781051.1"/>
</dbReference>
<dbReference type="AlphaFoldDB" id="A0AAN6V1P6"/>
<feature type="compositionally biased region" description="Polar residues" evidence="1">
    <location>
        <begin position="71"/>
        <end position="82"/>
    </location>
</feature>
<reference evidence="2" key="1">
    <citation type="journal article" date="2023" name="Mol. Phylogenet. Evol.">
        <title>Genome-scale phylogeny and comparative genomics of the fungal order Sordariales.</title>
        <authorList>
            <person name="Hensen N."/>
            <person name="Bonometti L."/>
            <person name="Westerberg I."/>
            <person name="Brannstrom I.O."/>
            <person name="Guillou S."/>
            <person name="Cros-Aarteil S."/>
            <person name="Calhoun S."/>
            <person name="Haridas S."/>
            <person name="Kuo A."/>
            <person name="Mondo S."/>
            <person name="Pangilinan J."/>
            <person name="Riley R."/>
            <person name="LaButti K."/>
            <person name="Andreopoulos B."/>
            <person name="Lipzen A."/>
            <person name="Chen C."/>
            <person name="Yan M."/>
            <person name="Daum C."/>
            <person name="Ng V."/>
            <person name="Clum A."/>
            <person name="Steindorff A."/>
            <person name="Ohm R.A."/>
            <person name="Martin F."/>
            <person name="Silar P."/>
            <person name="Natvig D.O."/>
            <person name="Lalanne C."/>
            <person name="Gautier V."/>
            <person name="Ament-Velasquez S.L."/>
            <person name="Kruys A."/>
            <person name="Hutchinson M.I."/>
            <person name="Powell A.J."/>
            <person name="Barry K."/>
            <person name="Miller A.N."/>
            <person name="Grigoriev I.V."/>
            <person name="Debuchy R."/>
            <person name="Gladieux P."/>
            <person name="Hiltunen Thoren M."/>
            <person name="Johannesson H."/>
        </authorList>
    </citation>
    <scope>NUCLEOTIDE SEQUENCE</scope>
    <source>
        <strain evidence="2">CBS 141.50</strain>
    </source>
</reference>
<name>A0AAN6V1P6_9PEZI</name>
<proteinExistence type="predicted"/>
<comment type="caution">
    <text evidence="2">The sequence shown here is derived from an EMBL/GenBank/DDBJ whole genome shotgun (WGS) entry which is preliminary data.</text>
</comment>
<protein>
    <submittedName>
        <fullName evidence="2">Uncharacterized protein</fullName>
    </submittedName>
</protein>
<evidence type="ECO:0000313" key="3">
    <source>
        <dbReference type="Proteomes" id="UP001302676"/>
    </source>
</evidence>
<evidence type="ECO:0000313" key="2">
    <source>
        <dbReference type="EMBL" id="KAK4142796.1"/>
    </source>
</evidence>
<keyword evidence="3" id="KW-1185">Reference proteome</keyword>
<feature type="region of interest" description="Disordered" evidence="1">
    <location>
        <begin position="34"/>
        <end position="146"/>
    </location>
</feature>
<dbReference type="Proteomes" id="UP001302676">
    <property type="component" value="Unassembled WGS sequence"/>
</dbReference>
<organism evidence="2 3">
    <name type="scientific">Dichotomopilus funicola</name>
    <dbReference type="NCBI Taxonomy" id="1934379"/>
    <lineage>
        <taxon>Eukaryota</taxon>
        <taxon>Fungi</taxon>
        <taxon>Dikarya</taxon>
        <taxon>Ascomycota</taxon>
        <taxon>Pezizomycotina</taxon>
        <taxon>Sordariomycetes</taxon>
        <taxon>Sordariomycetidae</taxon>
        <taxon>Sordariales</taxon>
        <taxon>Chaetomiaceae</taxon>
        <taxon>Dichotomopilus</taxon>
    </lineage>
</organism>
<sequence>MVIRRNHKSTTHIASRVVCQSASLSSDAIENRFDPSEIHQDEEALTPTRTTTPVSGFWDPRSQLRVYNDSLPASSQPQTPQNLPEARHQGRPNGSYTAPARRSSPPPAWTPTVTRSRTRFGQRREPSPMRLRTLGPGGQYGGMVNVDDEAVAEGMAHVPSRPGAAA</sequence>
<dbReference type="GeneID" id="87817664"/>